<name>A0A0F8ZKP8_9ZZZZ</name>
<protein>
    <submittedName>
        <fullName evidence="1">Uncharacterized protein</fullName>
    </submittedName>
</protein>
<evidence type="ECO:0000313" key="1">
    <source>
        <dbReference type="EMBL" id="KKK94367.1"/>
    </source>
</evidence>
<accession>A0A0F8ZKP8</accession>
<gene>
    <name evidence="1" type="ORF">LCGC14_2683560</name>
</gene>
<proteinExistence type="predicted"/>
<organism evidence="1">
    <name type="scientific">marine sediment metagenome</name>
    <dbReference type="NCBI Taxonomy" id="412755"/>
    <lineage>
        <taxon>unclassified sequences</taxon>
        <taxon>metagenomes</taxon>
        <taxon>ecological metagenomes</taxon>
    </lineage>
</organism>
<dbReference type="AlphaFoldDB" id="A0A0F8ZKP8"/>
<dbReference type="EMBL" id="LAZR01047376">
    <property type="protein sequence ID" value="KKK94367.1"/>
    <property type="molecule type" value="Genomic_DNA"/>
</dbReference>
<comment type="caution">
    <text evidence="1">The sequence shown here is derived from an EMBL/GenBank/DDBJ whole genome shotgun (WGS) entry which is preliminary data.</text>
</comment>
<reference evidence="1" key="1">
    <citation type="journal article" date="2015" name="Nature">
        <title>Complex archaea that bridge the gap between prokaryotes and eukaryotes.</title>
        <authorList>
            <person name="Spang A."/>
            <person name="Saw J.H."/>
            <person name="Jorgensen S.L."/>
            <person name="Zaremba-Niedzwiedzka K."/>
            <person name="Martijn J."/>
            <person name="Lind A.E."/>
            <person name="van Eijk R."/>
            <person name="Schleper C."/>
            <person name="Guy L."/>
            <person name="Ettema T.J."/>
        </authorList>
    </citation>
    <scope>NUCLEOTIDE SEQUENCE</scope>
</reference>
<sequence length="110" mass="13222">MIQNKLRNLKRVTAIVIKPSYIDNTNTIDKIELGLKVGHVGYPHINMENDVLSIVEKQEEFFLLYEEKQEERTDLKWCNDLYDSAYLRTINTRPLKLKEWYQKLSNKTFW</sequence>